<keyword evidence="1" id="KW-1133">Transmembrane helix</keyword>
<evidence type="ECO:0000256" key="1">
    <source>
        <dbReference type="SAM" id="Phobius"/>
    </source>
</evidence>
<proteinExistence type="predicted"/>
<keyword evidence="1" id="KW-0812">Transmembrane</keyword>
<accession>A0A0E9RAR1</accession>
<reference evidence="2" key="2">
    <citation type="journal article" date="2015" name="Fish Shellfish Immunol.">
        <title>Early steps in the European eel (Anguilla anguilla)-Vibrio vulnificus interaction in the gills: Role of the RtxA13 toxin.</title>
        <authorList>
            <person name="Callol A."/>
            <person name="Pajuelo D."/>
            <person name="Ebbesson L."/>
            <person name="Teles M."/>
            <person name="MacKenzie S."/>
            <person name="Amaro C."/>
        </authorList>
    </citation>
    <scope>NUCLEOTIDE SEQUENCE</scope>
</reference>
<dbReference type="EMBL" id="GBXM01083159">
    <property type="protein sequence ID" value="JAH25418.1"/>
    <property type="molecule type" value="Transcribed_RNA"/>
</dbReference>
<keyword evidence="1" id="KW-0472">Membrane</keyword>
<sequence length="45" mass="5509">MTFFLPSVQYTRTRASFKFFENVFISMFFFPALYILINMYHINQS</sequence>
<name>A0A0E9RAR1_ANGAN</name>
<protein>
    <submittedName>
        <fullName evidence="2">Uncharacterized protein</fullName>
    </submittedName>
</protein>
<evidence type="ECO:0000313" key="2">
    <source>
        <dbReference type="EMBL" id="JAH25418.1"/>
    </source>
</evidence>
<organism evidence="2">
    <name type="scientific">Anguilla anguilla</name>
    <name type="common">European freshwater eel</name>
    <name type="synonym">Muraena anguilla</name>
    <dbReference type="NCBI Taxonomy" id="7936"/>
    <lineage>
        <taxon>Eukaryota</taxon>
        <taxon>Metazoa</taxon>
        <taxon>Chordata</taxon>
        <taxon>Craniata</taxon>
        <taxon>Vertebrata</taxon>
        <taxon>Euteleostomi</taxon>
        <taxon>Actinopterygii</taxon>
        <taxon>Neopterygii</taxon>
        <taxon>Teleostei</taxon>
        <taxon>Anguilliformes</taxon>
        <taxon>Anguillidae</taxon>
        <taxon>Anguilla</taxon>
    </lineage>
</organism>
<reference evidence="2" key="1">
    <citation type="submission" date="2014-11" db="EMBL/GenBank/DDBJ databases">
        <authorList>
            <person name="Amaro Gonzalez C."/>
        </authorList>
    </citation>
    <scope>NUCLEOTIDE SEQUENCE</scope>
</reference>
<dbReference type="AlphaFoldDB" id="A0A0E9RAR1"/>
<feature type="transmembrane region" description="Helical" evidence="1">
    <location>
        <begin position="20"/>
        <end position="40"/>
    </location>
</feature>